<feature type="compositionally biased region" description="Low complexity" evidence="1">
    <location>
        <begin position="43"/>
        <end position="56"/>
    </location>
</feature>
<evidence type="ECO:0000313" key="2">
    <source>
        <dbReference type="EMBL" id="ONK71876.1"/>
    </source>
</evidence>
<organism evidence="2 3">
    <name type="scientific">Asparagus officinalis</name>
    <name type="common">Garden asparagus</name>
    <dbReference type="NCBI Taxonomy" id="4686"/>
    <lineage>
        <taxon>Eukaryota</taxon>
        <taxon>Viridiplantae</taxon>
        <taxon>Streptophyta</taxon>
        <taxon>Embryophyta</taxon>
        <taxon>Tracheophyta</taxon>
        <taxon>Spermatophyta</taxon>
        <taxon>Magnoliopsida</taxon>
        <taxon>Liliopsida</taxon>
        <taxon>Asparagales</taxon>
        <taxon>Asparagaceae</taxon>
        <taxon>Asparagoideae</taxon>
        <taxon>Asparagus</taxon>
    </lineage>
</organism>
<feature type="region of interest" description="Disordered" evidence="1">
    <location>
        <begin position="1"/>
        <end position="56"/>
    </location>
</feature>
<dbReference type="Gramene" id="ONK71876">
    <property type="protein sequence ID" value="ONK71876"/>
    <property type="gene ID" value="A4U43_C04F13290"/>
</dbReference>
<gene>
    <name evidence="2" type="ORF">A4U43_C04F13290</name>
</gene>
<accession>A0A5P1F0H7</accession>
<evidence type="ECO:0000313" key="3">
    <source>
        <dbReference type="Proteomes" id="UP000243459"/>
    </source>
</evidence>
<name>A0A5P1F0H7_ASPOF</name>
<dbReference type="EMBL" id="CM007384">
    <property type="protein sequence ID" value="ONK71876.1"/>
    <property type="molecule type" value="Genomic_DNA"/>
</dbReference>
<evidence type="ECO:0000256" key="1">
    <source>
        <dbReference type="SAM" id="MobiDB-lite"/>
    </source>
</evidence>
<protein>
    <submittedName>
        <fullName evidence="2">Uncharacterized protein</fullName>
    </submittedName>
</protein>
<reference evidence="3" key="1">
    <citation type="journal article" date="2017" name="Nat. Commun.">
        <title>The asparagus genome sheds light on the origin and evolution of a young Y chromosome.</title>
        <authorList>
            <person name="Harkess A."/>
            <person name="Zhou J."/>
            <person name="Xu C."/>
            <person name="Bowers J.E."/>
            <person name="Van der Hulst R."/>
            <person name="Ayyampalayam S."/>
            <person name="Mercati F."/>
            <person name="Riccardi P."/>
            <person name="McKain M.R."/>
            <person name="Kakrana A."/>
            <person name="Tang H."/>
            <person name="Ray J."/>
            <person name="Groenendijk J."/>
            <person name="Arikit S."/>
            <person name="Mathioni S.M."/>
            <person name="Nakano M."/>
            <person name="Shan H."/>
            <person name="Telgmann-Rauber A."/>
            <person name="Kanno A."/>
            <person name="Yue Z."/>
            <person name="Chen H."/>
            <person name="Li W."/>
            <person name="Chen Y."/>
            <person name="Xu X."/>
            <person name="Zhang Y."/>
            <person name="Luo S."/>
            <person name="Chen H."/>
            <person name="Gao J."/>
            <person name="Mao Z."/>
            <person name="Pires J.C."/>
            <person name="Luo M."/>
            <person name="Kudrna D."/>
            <person name="Wing R.A."/>
            <person name="Meyers B.C."/>
            <person name="Yi K."/>
            <person name="Kong H."/>
            <person name="Lavrijsen P."/>
            <person name="Sunseri F."/>
            <person name="Falavigna A."/>
            <person name="Ye Y."/>
            <person name="Leebens-Mack J.H."/>
            <person name="Chen G."/>
        </authorList>
    </citation>
    <scope>NUCLEOTIDE SEQUENCE [LARGE SCALE GENOMIC DNA]</scope>
    <source>
        <strain evidence="3">cv. DH0086</strain>
    </source>
</reference>
<sequence>MLPHSTSPSPPPSGRPVHVPLSLGPETLLASSLRQRPPPPPWSADSMATASSPSSSPLPAEAIVGMRVSVDVALKLLEIEWLGLEKIKAYKGSRCNKNLFENAMLYATDISYTLTAKVDVAQTSLLSLKISGSAIAQAERSMKKKRKKIVSKGNRLTKGSSQRLLALEETTEAEPRDGLESFRRLEKELVVEKPAVREALFTMEEELVAVAESAVAKGSTSKRTQEVQCELPFPYHIGKLAHDEWGKMRAILIGTMKMRSRHERESRQTSMLLSQVVD</sequence>
<dbReference type="AlphaFoldDB" id="A0A5P1F0H7"/>
<keyword evidence="3" id="KW-1185">Reference proteome</keyword>
<dbReference type="Proteomes" id="UP000243459">
    <property type="component" value="Chromosome 4"/>
</dbReference>
<proteinExistence type="predicted"/>